<keyword evidence="3" id="KW-1185">Reference proteome</keyword>
<proteinExistence type="predicted"/>
<protein>
    <submittedName>
        <fullName evidence="2">Uncharacterized protein</fullName>
    </submittedName>
</protein>
<feature type="non-terminal residue" evidence="2">
    <location>
        <position position="1"/>
    </location>
</feature>
<comment type="caution">
    <text evidence="2">The sequence shown here is derived from an EMBL/GenBank/DDBJ whole genome shotgun (WGS) entry which is preliminary data.</text>
</comment>
<evidence type="ECO:0000313" key="2">
    <source>
        <dbReference type="EMBL" id="CAJ1393729.1"/>
    </source>
</evidence>
<evidence type="ECO:0000313" key="1">
    <source>
        <dbReference type="EMBL" id="CAJ1393634.1"/>
    </source>
</evidence>
<name>A0AA36IVW0_9DINO</name>
<organism evidence="2 3">
    <name type="scientific">Effrenium voratum</name>
    <dbReference type="NCBI Taxonomy" id="2562239"/>
    <lineage>
        <taxon>Eukaryota</taxon>
        <taxon>Sar</taxon>
        <taxon>Alveolata</taxon>
        <taxon>Dinophyceae</taxon>
        <taxon>Suessiales</taxon>
        <taxon>Symbiodiniaceae</taxon>
        <taxon>Effrenium</taxon>
    </lineage>
</organism>
<accession>A0AA36IVW0</accession>
<dbReference type="EMBL" id="CAUJNA010002610">
    <property type="protein sequence ID" value="CAJ1393634.1"/>
    <property type="molecule type" value="Genomic_DNA"/>
</dbReference>
<dbReference type="Proteomes" id="UP001178507">
    <property type="component" value="Unassembled WGS sequence"/>
</dbReference>
<reference evidence="2" key="1">
    <citation type="submission" date="2023-08" db="EMBL/GenBank/DDBJ databases">
        <authorList>
            <person name="Chen Y."/>
            <person name="Shah S."/>
            <person name="Dougan E. K."/>
            <person name="Thang M."/>
            <person name="Chan C."/>
        </authorList>
    </citation>
    <scope>NUCLEOTIDE SEQUENCE</scope>
</reference>
<sequence>RNLGKDAAHEPVFQDDLHGPGASKCFPLFPGYWPDKRHHSFVDSNFLPSLGAKERKVRELFEKEFTPDLRLKHGVEKVAVSQQFHHSVEVSDKDYRWGMRNSVNKLQATILGWEE</sequence>
<evidence type="ECO:0000313" key="3">
    <source>
        <dbReference type="Proteomes" id="UP001178507"/>
    </source>
</evidence>
<dbReference type="AlphaFoldDB" id="A0AA36IVW0"/>
<dbReference type="EMBL" id="CAUJNA010002642">
    <property type="protein sequence ID" value="CAJ1393729.1"/>
    <property type="molecule type" value="Genomic_DNA"/>
</dbReference>
<gene>
    <name evidence="1" type="ORF">EVOR1521_LOCUS18462</name>
    <name evidence="2" type="ORF">EVOR1521_LOCUS18536</name>
</gene>